<accession>A0ABQ8E2W8</accession>
<sequence length="93" mass="10712">MMEICVPFIGFSPRPKITTRSISLWLPETKENGDCFKRIESSVTDVCNFFFVFVLRSIDQEARSRINLSLCQTKTPRFLLKSLDGKINRHAQG</sequence>
<keyword evidence="2" id="KW-1185">Reference proteome</keyword>
<organism evidence="1 2">
    <name type="scientific">Brassica napus</name>
    <name type="common">Rape</name>
    <dbReference type="NCBI Taxonomy" id="3708"/>
    <lineage>
        <taxon>Eukaryota</taxon>
        <taxon>Viridiplantae</taxon>
        <taxon>Streptophyta</taxon>
        <taxon>Embryophyta</taxon>
        <taxon>Tracheophyta</taxon>
        <taxon>Spermatophyta</taxon>
        <taxon>Magnoliopsida</taxon>
        <taxon>eudicotyledons</taxon>
        <taxon>Gunneridae</taxon>
        <taxon>Pentapetalae</taxon>
        <taxon>rosids</taxon>
        <taxon>malvids</taxon>
        <taxon>Brassicales</taxon>
        <taxon>Brassicaceae</taxon>
        <taxon>Brassiceae</taxon>
        <taxon>Brassica</taxon>
    </lineage>
</organism>
<evidence type="ECO:0000313" key="1">
    <source>
        <dbReference type="EMBL" id="KAH0935752.1"/>
    </source>
</evidence>
<dbReference type="EMBL" id="JAGKQM010000003">
    <property type="protein sequence ID" value="KAH0935752.1"/>
    <property type="molecule type" value="Genomic_DNA"/>
</dbReference>
<proteinExistence type="predicted"/>
<gene>
    <name evidence="1" type="ORF">HID58_012869</name>
</gene>
<evidence type="ECO:0000313" key="2">
    <source>
        <dbReference type="Proteomes" id="UP000824890"/>
    </source>
</evidence>
<dbReference type="Proteomes" id="UP000824890">
    <property type="component" value="Unassembled WGS sequence"/>
</dbReference>
<name>A0ABQ8E2W8_BRANA</name>
<protein>
    <submittedName>
        <fullName evidence="1">Uncharacterized protein</fullName>
    </submittedName>
</protein>
<comment type="caution">
    <text evidence="1">The sequence shown here is derived from an EMBL/GenBank/DDBJ whole genome shotgun (WGS) entry which is preliminary data.</text>
</comment>
<reference evidence="1 2" key="1">
    <citation type="submission" date="2021-05" db="EMBL/GenBank/DDBJ databases">
        <title>Genome Assembly of Synthetic Allotetraploid Brassica napus Reveals Homoeologous Exchanges between Subgenomes.</title>
        <authorList>
            <person name="Davis J.T."/>
        </authorList>
    </citation>
    <scope>NUCLEOTIDE SEQUENCE [LARGE SCALE GENOMIC DNA]</scope>
    <source>
        <strain evidence="2">cv. Da-Ae</strain>
        <tissue evidence="1">Seedling</tissue>
    </source>
</reference>